<organism evidence="3 4">
    <name type="scientific">Arcobacter acticola</name>
    <dbReference type="NCBI Taxonomy" id="1849015"/>
    <lineage>
        <taxon>Bacteria</taxon>
        <taxon>Pseudomonadati</taxon>
        <taxon>Campylobacterota</taxon>
        <taxon>Epsilonproteobacteria</taxon>
        <taxon>Campylobacterales</taxon>
        <taxon>Arcobacteraceae</taxon>
        <taxon>Arcobacter</taxon>
    </lineage>
</organism>
<dbReference type="KEGG" id="paco:AACT_1827"/>
<dbReference type="RefSeq" id="WP_228720468.1">
    <property type="nucleotide sequence ID" value="NZ_CP042652.1"/>
</dbReference>
<evidence type="ECO:0000313" key="3">
    <source>
        <dbReference type="EMBL" id="QKE28977.1"/>
    </source>
</evidence>
<keyword evidence="2" id="KW-1133">Transmembrane helix</keyword>
<evidence type="ECO:0000313" key="4">
    <source>
        <dbReference type="Proteomes" id="UP000503483"/>
    </source>
</evidence>
<evidence type="ECO:0000256" key="1">
    <source>
        <dbReference type="ARBA" id="ARBA00022481"/>
    </source>
</evidence>
<dbReference type="InterPro" id="IPR045584">
    <property type="entry name" value="Pilin-like"/>
</dbReference>
<evidence type="ECO:0008006" key="5">
    <source>
        <dbReference type="Google" id="ProtNLM"/>
    </source>
</evidence>
<keyword evidence="1" id="KW-0488">Methylation</keyword>
<dbReference type="SUPFAM" id="SSF54523">
    <property type="entry name" value="Pili subunits"/>
    <property type="match status" value="1"/>
</dbReference>
<dbReference type="InterPro" id="IPR000983">
    <property type="entry name" value="Bac_GSPG_pilin"/>
</dbReference>
<dbReference type="AlphaFoldDB" id="A0A6M8EWS3"/>
<feature type="transmembrane region" description="Helical" evidence="2">
    <location>
        <begin position="12"/>
        <end position="37"/>
    </location>
</feature>
<dbReference type="GO" id="GO:0015627">
    <property type="term" value="C:type II protein secretion system complex"/>
    <property type="evidence" value="ECO:0007669"/>
    <property type="project" value="InterPro"/>
</dbReference>
<keyword evidence="2" id="KW-0812">Transmembrane</keyword>
<gene>
    <name evidence="3" type="ORF">AACT_1827</name>
</gene>
<protein>
    <recommendedName>
        <fullName evidence="5">Prepilin-type N-terminal cleavage/methylation domain-containing protein</fullName>
    </recommendedName>
</protein>
<reference evidence="3 4" key="1">
    <citation type="submission" date="2019-08" db="EMBL/GenBank/DDBJ databases">
        <title>Complete genome sequence of Arcobacter acticola.</title>
        <authorList>
            <person name="Miller W."/>
        </authorList>
    </citation>
    <scope>NUCLEOTIDE SEQUENCE [LARGE SCALE GENOMIC DNA]</scope>
    <source>
        <strain evidence="3 4">KCTC 52212</strain>
    </source>
</reference>
<keyword evidence="2" id="KW-0472">Membrane</keyword>
<dbReference type="GO" id="GO:0015628">
    <property type="term" value="P:protein secretion by the type II secretion system"/>
    <property type="evidence" value="ECO:0007669"/>
    <property type="project" value="InterPro"/>
</dbReference>
<name>A0A6M8EWS3_9BACT</name>
<evidence type="ECO:0000256" key="2">
    <source>
        <dbReference type="SAM" id="Phobius"/>
    </source>
</evidence>
<proteinExistence type="predicted"/>
<keyword evidence="4" id="KW-1185">Reference proteome</keyword>
<dbReference type="Proteomes" id="UP000503483">
    <property type="component" value="Chromosome"/>
</dbReference>
<dbReference type="PRINTS" id="PR00813">
    <property type="entry name" value="BCTERIALGSPG"/>
</dbReference>
<dbReference type="EMBL" id="CP042652">
    <property type="protein sequence ID" value="QKE28977.1"/>
    <property type="molecule type" value="Genomic_DNA"/>
</dbReference>
<sequence length="156" mass="17818">MLKILQINYQGFNIKAFSLLEIIIAIILIVLITSFALPKYNAIIDSSNLSLLKSDLSLIQSGIEQKKTINTLLSNGDKIENLDYSAIDKINEKLFTKVIEFSITSTDTKEKKLGKWSKISDNSYEFYLSSSKSILFLYENEKMLCKSEEDICKEIR</sequence>
<dbReference type="Gene3D" id="3.30.700.10">
    <property type="entry name" value="Glycoprotein, Type 4 Pilin"/>
    <property type="match status" value="1"/>
</dbReference>
<accession>A0A6M8EWS3</accession>